<comment type="caution">
    <text evidence="2">The sequence shown here is derived from an EMBL/GenBank/DDBJ whole genome shotgun (WGS) entry which is preliminary data.</text>
</comment>
<dbReference type="InterPro" id="IPR036514">
    <property type="entry name" value="SGNH_hydro_sf"/>
</dbReference>
<proteinExistence type="predicted"/>
<dbReference type="Gene3D" id="3.40.50.1110">
    <property type="entry name" value="SGNH hydrolase"/>
    <property type="match status" value="2"/>
</dbReference>
<gene>
    <name evidence="2" type="ORF">QU605_03445</name>
</gene>
<dbReference type="SUPFAM" id="SSF52266">
    <property type="entry name" value="SGNH hydrolase"/>
    <property type="match status" value="2"/>
</dbReference>
<dbReference type="Proteomes" id="UP001174839">
    <property type="component" value="Unassembled WGS sequence"/>
</dbReference>
<dbReference type="GO" id="GO:0016787">
    <property type="term" value="F:hydrolase activity"/>
    <property type="evidence" value="ECO:0007669"/>
    <property type="project" value="UniProtKB-KW"/>
</dbReference>
<accession>A0ABT7WC67</accession>
<keyword evidence="3" id="KW-1185">Reference proteome</keyword>
<organism evidence="2 3">
    <name type="scientific">Robiginitalea aurantiaca</name>
    <dbReference type="NCBI Taxonomy" id="3056915"/>
    <lineage>
        <taxon>Bacteria</taxon>
        <taxon>Pseudomonadati</taxon>
        <taxon>Bacteroidota</taxon>
        <taxon>Flavobacteriia</taxon>
        <taxon>Flavobacteriales</taxon>
        <taxon>Flavobacteriaceae</taxon>
        <taxon>Robiginitalea</taxon>
    </lineage>
</organism>
<dbReference type="EMBL" id="JAUDUY010000001">
    <property type="protein sequence ID" value="MDM9630506.1"/>
    <property type="molecule type" value="Genomic_DNA"/>
</dbReference>
<evidence type="ECO:0000313" key="3">
    <source>
        <dbReference type="Proteomes" id="UP001174839"/>
    </source>
</evidence>
<evidence type="ECO:0000256" key="1">
    <source>
        <dbReference type="SAM" id="SignalP"/>
    </source>
</evidence>
<reference evidence="2" key="1">
    <citation type="submission" date="2023-06" db="EMBL/GenBank/DDBJ databases">
        <title>Robiginitalea aurantiacus sp. nov. and Algoriphagus sediminis sp. nov., isolated from coastal sediment.</title>
        <authorList>
            <person name="Zhou Z.Y."/>
            <person name="An J."/>
            <person name="Jia Y.W."/>
            <person name="Du Z.J."/>
        </authorList>
    </citation>
    <scope>NUCLEOTIDE SEQUENCE</scope>
    <source>
        <strain evidence="2">M39</strain>
    </source>
</reference>
<sequence>MKKSLAIMAFLGLFISSCSNDDSPSDPGGEIPTNPIEYTSGSADLSNFVSVGNSLAAGVSDQALFIEGQEASFPLMMASSFSEAGGGDFTIPFMSDNLGGLNIGGQQRFPNRLILDFTTGSPTPTPVSGTPTTEATSVIGGPFNNMAVPGAKSYHLLANGYGNAAGLEAGLANPYYVRFASSPSASVLGDALAQNPTFFSLWIGSNDALFYAISGGSGTDQTGNLDPSTYGSNDISDPLVLASAYNTILERLTANGAKGVIANIPDISQIPYFTTVPFNPLDPTNPAFGPQIPALNDQFAALNNVFAFLGVPERSIVFSTDAASALVIKDESLTNLSNEITATLIGGGLDAPTATVLGLQYGQARQANENDRIVFPSQTVIAELNEENFAFLQSIGVPPQTAGQLSVNGITFPLEDQWVLTPDEQDAVTTAVDAYNQNISALAQLYDLAFVDMKAFYNLVETEGIPLSDGSVVTDVYATGGGFSLDGIHPSPRGYALVANEFIKAIEEKYGAVLPKVEPLDYKGLYIN</sequence>
<feature type="chain" id="PRO_5047099275" evidence="1">
    <location>
        <begin position="21"/>
        <end position="528"/>
    </location>
</feature>
<keyword evidence="1" id="KW-0732">Signal</keyword>
<dbReference type="PROSITE" id="PS51257">
    <property type="entry name" value="PROKAR_LIPOPROTEIN"/>
    <property type="match status" value="1"/>
</dbReference>
<evidence type="ECO:0000313" key="2">
    <source>
        <dbReference type="EMBL" id="MDM9630506.1"/>
    </source>
</evidence>
<dbReference type="RefSeq" id="WP_289723860.1">
    <property type="nucleotide sequence ID" value="NZ_JAUDUY010000001.1"/>
</dbReference>
<name>A0ABT7WC67_9FLAO</name>
<feature type="signal peptide" evidence="1">
    <location>
        <begin position="1"/>
        <end position="20"/>
    </location>
</feature>
<keyword evidence="2" id="KW-0378">Hydrolase</keyword>
<protein>
    <submittedName>
        <fullName evidence="2">SGNH/GDSL hydrolase family protein</fullName>
    </submittedName>
</protein>